<sequence length="310" mass="34407">MLPQKLIYAHLSELALFVQVVDAGSFSAASRATGQTPSAISKQIKKLEEVLQLRLFERSTRQIRLTESGQEICLHARKITAAAHSIMESSVRQTTMVEGLVRISAPKAIARQLVHPLLPTLLKAYPHLQLDLLVSDEPIDMISGGVDIAIRLGEPPLGVVARPLFAVETVLCASPMYLEQHGTPQHPEQLAQHSCLHLGVYPDDAVWTFQNEHHKARVSVQVKGRYASNHSEVRREGALEGLGIARLPHFTVTHYLASGELVRVLPSWKMLGHYQGTSWLLYSADRYRTPRVRLVVDTLLAHIGGRQDLS</sequence>
<dbReference type="EMBL" id="JAJBZT010000005">
    <property type="protein sequence ID" value="MCB6183933.1"/>
    <property type="molecule type" value="Genomic_DNA"/>
</dbReference>
<dbReference type="CDD" id="cd08422">
    <property type="entry name" value="PBP2_CrgA_like"/>
    <property type="match status" value="1"/>
</dbReference>
<dbReference type="RefSeq" id="WP_227180715.1">
    <property type="nucleotide sequence ID" value="NZ_JAJBZT010000005.1"/>
</dbReference>
<dbReference type="InterPro" id="IPR058163">
    <property type="entry name" value="LysR-type_TF_proteobact-type"/>
</dbReference>
<evidence type="ECO:0000256" key="4">
    <source>
        <dbReference type="ARBA" id="ARBA00023163"/>
    </source>
</evidence>
<keyword evidence="7" id="KW-1185">Reference proteome</keyword>
<comment type="similarity">
    <text evidence="1">Belongs to the LysR transcriptional regulatory family.</text>
</comment>
<reference evidence="6" key="1">
    <citation type="submission" date="2021-10" db="EMBL/GenBank/DDBJ databases">
        <title>The complete genome sequence of Leeia sp. TBRC 13508.</title>
        <authorList>
            <person name="Charoenyingcharoen P."/>
            <person name="Yukphan P."/>
        </authorList>
    </citation>
    <scope>NUCLEOTIDE SEQUENCE</scope>
    <source>
        <strain evidence="6">TBRC 13508</strain>
    </source>
</reference>
<accession>A0ABS8D8H3</accession>
<dbReference type="PANTHER" id="PTHR30537:SF5">
    <property type="entry name" value="HTH-TYPE TRANSCRIPTIONAL ACTIVATOR TTDR-RELATED"/>
    <property type="match status" value="1"/>
</dbReference>
<dbReference type="PROSITE" id="PS50931">
    <property type="entry name" value="HTH_LYSR"/>
    <property type="match status" value="1"/>
</dbReference>
<dbReference type="SUPFAM" id="SSF46785">
    <property type="entry name" value="Winged helix' DNA-binding domain"/>
    <property type="match status" value="1"/>
</dbReference>
<evidence type="ECO:0000313" key="6">
    <source>
        <dbReference type="EMBL" id="MCB6183933.1"/>
    </source>
</evidence>
<dbReference type="Gene3D" id="1.10.10.10">
    <property type="entry name" value="Winged helix-like DNA-binding domain superfamily/Winged helix DNA-binding domain"/>
    <property type="match status" value="1"/>
</dbReference>
<feature type="domain" description="HTH lysR-type" evidence="5">
    <location>
        <begin position="11"/>
        <end position="66"/>
    </location>
</feature>
<dbReference type="PANTHER" id="PTHR30537">
    <property type="entry name" value="HTH-TYPE TRANSCRIPTIONAL REGULATOR"/>
    <property type="match status" value="1"/>
</dbReference>
<dbReference type="Pfam" id="PF03466">
    <property type="entry name" value="LysR_substrate"/>
    <property type="match status" value="1"/>
</dbReference>
<dbReference type="SUPFAM" id="SSF53850">
    <property type="entry name" value="Periplasmic binding protein-like II"/>
    <property type="match status" value="1"/>
</dbReference>
<name>A0ABS8D8H3_9NEIS</name>
<protein>
    <submittedName>
        <fullName evidence="6">LysR family transcriptional regulator</fullName>
    </submittedName>
</protein>
<dbReference type="InterPro" id="IPR005119">
    <property type="entry name" value="LysR_subst-bd"/>
</dbReference>
<dbReference type="Proteomes" id="UP001165395">
    <property type="component" value="Unassembled WGS sequence"/>
</dbReference>
<gene>
    <name evidence="6" type="ORF">LIN78_10295</name>
</gene>
<evidence type="ECO:0000256" key="2">
    <source>
        <dbReference type="ARBA" id="ARBA00023015"/>
    </source>
</evidence>
<dbReference type="InterPro" id="IPR036390">
    <property type="entry name" value="WH_DNA-bd_sf"/>
</dbReference>
<dbReference type="Pfam" id="PF00126">
    <property type="entry name" value="HTH_1"/>
    <property type="match status" value="1"/>
</dbReference>
<evidence type="ECO:0000313" key="7">
    <source>
        <dbReference type="Proteomes" id="UP001165395"/>
    </source>
</evidence>
<keyword evidence="3" id="KW-0238">DNA-binding</keyword>
<dbReference type="InterPro" id="IPR036388">
    <property type="entry name" value="WH-like_DNA-bd_sf"/>
</dbReference>
<evidence type="ECO:0000256" key="1">
    <source>
        <dbReference type="ARBA" id="ARBA00009437"/>
    </source>
</evidence>
<evidence type="ECO:0000259" key="5">
    <source>
        <dbReference type="PROSITE" id="PS50931"/>
    </source>
</evidence>
<evidence type="ECO:0000256" key="3">
    <source>
        <dbReference type="ARBA" id="ARBA00023125"/>
    </source>
</evidence>
<keyword evidence="4" id="KW-0804">Transcription</keyword>
<comment type="caution">
    <text evidence="6">The sequence shown here is derived from an EMBL/GenBank/DDBJ whole genome shotgun (WGS) entry which is preliminary data.</text>
</comment>
<dbReference type="InterPro" id="IPR000847">
    <property type="entry name" value="LysR_HTH_N"/>
</dbReference>
<proteinExistence type="inferred from homology"/>
<keyword evidence="2" id="KW-0805">Transcription regulation</keyword>
<dbReference type="Gene3D" id="3.40.190.290">
    <property type="match status" value="1"/>
</dbReference>
<organism evidence="6 7">
    <name type="scientific">Leeia speluncae</name>
    <dbReference type="NCBI Taxonomy" id="2884804"/>
    <lineage>
        <taxon>Bacteria</taxon>
        <taxon>Pseudomonadati</taxon>
        <taxon>Pseudomonadota</taxon>
        <taxon>Betaproteobacteria</taxon>
        <taxon>Neisseriales</taxon>
        <taxon>Leeiaceae</taxon>
        <taxon>Leeia</taxon>
    </lineage>
</organism>